<dbReference type="Gene3D" id="2.60.40.150">
    <property type="entry name" value="C2 domain"/>
    <property type="match status" value="1"/>
</dbReference>
<accession>A0AAW2HCL5</accession>
<dbReference type="Gene3D" id="3.30.40.10">
    <property type="entry name" value="Zinc/RING finger domain, C3HC4 (zinc finger)"/>
    <property type="match status" value="1"/>
</dbReference>
<protein>
    <submittedName>
        <fullName evidence="9">Uncharacterized protein</fullName>
    </submittedName>
</protein>
<dbReference type="InterPro" id="IPR013083">
    <property type="entry name" value="Znf_RING/FYVE/PHD"/>
</dbReference>
<feature type="domain" description="FYVE-type" evidence="7">
    <location>
        <begin position="90"/>
        <end position="147"/>
    </location>
</feature>
<keyword evidence="2 4" id="KW-0863">Zinc-finger</keyword>
<dbReference type="GO" id="GO:0006886">
    <property type="term" value="P:intracellular protein transport"/>
    <property type="evidence" value="ECO:0007669"/>
    <property type="project" value="InterPro"/>
</dbReference>
<feature type="compositionally biased region" description="Basic and acidic residues" evidence="5">
    <location>
        <begin position="215"/>
        <end position="232"/>
    </location>
</feature>
<evidence type="ECO:0000259" key="7">
    <source>
        <dbReference type="PROSITE" id="PS50178"/>
    </source>
</evidence>
<dbReference type="AlphaFoldDB" id="A0AAW2HCL5"/>
<comment type="caution">
    <text evidence="9">The sequence shown here is derived from an EMBL/GenBank/DDBJ whole genome shotgun (WGS) entry which is preliminary data.</text>
</comment>
<feature type="compositionally biased region" description="Polar residues" evidence="5">
    <location>
        <begin position="353"/>
        <end position="363"/>
    </location>
</feature>
<proteinExistence type="predicted"/>
<evidence type="ECO:0000256" key="1">
    <source>
        <dbReference type="ARBA" id="ARBA00022723"/>
    </source>
</evidence>
<dbReference type="InterPro" id="IPR035892">
    <property type="entry name" value="C2_domain_sf"/>
</dbReference>
<evidence type="ECO:0000313" key="9">
    <source>
        <dbReference type="EMBL" id="KAL0267358.1"/>
    </source>
</evidence>
<dbReference type="GO" id="GO:0098793">
    <property type="term" value="C:presynapse"/>
    <property type="evidence" value="ECO:0007669"/>
    <property type="project" value="GOC"/>
</dbReference>
<feature type="region of interest" description="Disordered" evidence="5">
    <location>
        <begin position="347"/>
        <end position="377"/>
    </location>
</feature>
<dbReference type="SMART" id="SM00239">
    <property type="entry name" value="C2"/>
    <property type="match status" value="1"/>
</dbReference>
<dbReference type="PROSITE" id="PS50178">
    <property type="entry name" value="ZF_FYVE"/>
    <property type="match status" value="1"/>
</dbReference>
<dbReference type="PANTHER" id="PTHR45729">
    <property type="entry name" value="RABPHILIN, ISOFORM A"/>
    <property type="match status" value="1"/>
</dbReference>
<dbReference type="InterPro" id="IPR011011">
    <property type="entry name" value="Znf_FYVE_PHD"/>
</dbReference>
<keyword evidence="3" id="KW-0862">Zinc</keyword>
<evidence type="ECO:0000259" key="6">
    <source>
        <dbReference type="PROSITE" id="PS50004"/>
    </source>
</evidence>
<dbReference type="EMBL" id="JARGDH010000005">
    <property type="protein sequence ID" value="KAL0267358.1"/>
    <property type="molecule type" value="Genomic_DNA"/>
</dbReference>
<dbReference type="InterPro" id="IPR000008">
    <property type="entry name" value="C2_dom"/>
</dbReference>
<keyword evidence="1" id="KW-0479">Metal-binding</keyword>
<gene>
    <name evidence="9" type="ORF">PYX00_009650</name>
</gene>
<feature type="compositionally biased region" description="Polar residues" evidence="5">
    <location>
        <begin position="186"/>
        <end position="202"/>
    </location>
</feature>
<evidence type="ECO:0000256" key="3">
    <source>
        <dbReference type="ARBA" id="ARBA00022833"/>
    </source>
</evidence>
<dbReference type="PROSITE" id="PS50916">
    <property type="entry name" value="RABBD"/>
    <property type="match status" value="1"/>
</dbReference>
<dbReference type="InterPro" id="IPR017455">
    <property type="entry name" value="Znf_FYVE-rel"/>
</dbReference>
<feature type="domain" description="RabBD" evidence="8">
    <location>
        <begin position="42"/>
        <end position="159"/>
    </location>
</feature>
<feature type="compositionally biased region" description="Polar residues" evidence="5">
    <location>
        <begin position="255"/>
        <end position="272"/>
    </location>
</feature>
<dbReference type="SUPFAM" id="SSF57903">
    <property type="entry name" value="FYVE/PHD zinc finger"/>
    <property type="match status" value="1"/>
</dbReference>
<dbReference type="InterPro" id="IPR041282">
    <property type="entry name" value="FYVE_2"/>
</dbReference>
<feature type="region of interest" description="Disordered" evidence="5">
    <location>
        <begin position="174"/>
        <end position="322"/>
    </location>
</feature>
<dbReference type="InterPro" id="IPR043566">
    <property type="entry name" value="Rabphilin/DOC2/Noc2"/>
</dbReference>
<feature type="domain" description="C2" evidence="6">
    <location>
        <begin position="557"/>
        <end position="678"/>
    </location>
</feature>
<evidence type="ECO:0000256" key="2">
    <source>
        <dbReference type="ARBA" id="ARBA00022771"/>
    </source>
</evidence>
<feature type="compositionally biased region" description="Low complexity" evidence="5">
    <location>
        <begin position="297"/>
        <end position="319"/>
    </location>
</feature>
<evidence type="ECO:0000256" key="4">
    <source>
        <dbReference type="PROSITE-ProRule" id="PRU00091"/>
    </source>
</evidence>
<dbReference type="GO" id="GO:0017158">
    <property type="term" value="P:regulation of calcium ion-dependent exocytosis"/>
    <property type="evidence" value="ECO:0007669"/>
    <property type="project" value="TreeGrafter"/>
</dbReference>
<dbReference type="GO" id="GO:0006887">
    <property type="term" value="P:exocytosis"/>
    <property type="evidence" value="ECO:0007669"/>
    <property type="project" value="TreeGrafter"/>
</dbReference>
<dbReference type="PROSITE" id="PS50004">
    <property type="entry name" value="C2"/>
    <property type="match status" value="1"/>
</dbReference>
<dbReference type="GO" id="GO:0031267">
    <property type="term" value="F:small GTPase binding"/>
    <property type="evidence" value="ECO:0007669"/>
    <property type="project" value="InterPro"/>
</dbReference>
<dbReference type="GO" id="GO:0008270">
    <property type="term" value="F:zinc ion binding"/>
    <property type="evidence" value="ECO:0007669"/>
    <property type="project" value="UniProtKB-KW"/>
</dbReference>
<evidence type="ECO:0000259" key="8">
    <source>
        <dbReference type="PROSITE" id="PS50916"/>
    </source>
</evidence>
<sequence>MVDLGTPTKGGKWVCPNDRQLALRAKLQTGWSVKTQDLQEYGKKPQALNETEQNIIKQVIQRAELLDQKEQERVGRLVDRLDNMKRNIMGNGTTQCILCGDGFGMFGTSNFTCNDCKKLVCDKCGVEILSSSQESLWLCKICSETREMWKKSGAWFFKGLPKYKLPEKKAEKYGPRKITRPGLAKNNWSKLSMESPASSNGELNKAEAEEETSSEEERKMTCRTVKQPEEQTRVQQGNSSTLNVLQTEKAPRSPGTMSTVSGSLFFNTSSDSGMGESERNPGTDKPVGHRYQREVSNESSESNNSTFSRQTSSTFSESQPNLTSSTAYLSSINQSYERLSLNYEQKDIGNYDRSPTSNSSSLGKKSPVEFDRTGIRQTQDECGYERVGRKLPVPGCKAVKQDHEKKELDVQKHRKKVSIDFGKAAAFLRHPLKGDKKKTSKAMEHSTSESFLDSAGDGGRGMWRKCGRAGGGNLDYYESGRGRQEELQSDLGANHWMSQESEMDVTESMTDLNSKWRESMSSLSRDYYWPEDQISLSSSSSLTPYDGGEVVGNQNAHLGVLELSVRHDPIRMCLHCTVHRVKGLRGTDIHGLADPFCKLALIPLSGKSKYSRTKTVHRTINPEFNETVSFYGVTEVDVQRRMLHIMVLDDDKCQNSFLGEARIPLFRIGSKTRNVKVFLEKFYQTEDDESSWEEKRWNRKY</sequence>
<evidence type="ECO:0000256" key="5">
    <source>
        <dbReference type="SAM" id="MobiDB-lite"/>
    </source>
</evidence>
<reference evidence="9" key="1">
    <citation type="journal article" date="2024" name="Gigascience">
        <title>Chromosome-level genome of the poultry shaft louse Menopon gallinae provides insight into the host-switching and adaptive evolution of parasitic lice.</title>
        <authorList>
            <person name="Xu Y."/>
            <person name="Ma L."/>
            <person name="Liu S."/>
            <person name="Liang Y."/>
            <person name="Liu Q."/>
            <person name="He Z."/>
            <person name="Tian L."/>
            <person name="Duan Y."/>
            <person name="Cai W."/>
            <person name="Li H."/>
            <person name="Song F."/>
        </authorList>
    </citation>
    <scope>NUCLEOTIDE SEQUENCE</scope>
    <source>
        <strain evidence="9">Cailab_2023a</strain>
    </source>
</reference>
<feature type="compositionally biased region" description="Polar residues" evidence="5">
    <location>
        <begin position="233"/>
        <end position="246"/>
    </location>
</feature>
<dbReference type="PANTHER" id="PTHR45729:SF6">
    <property type="entry name" value="RABPHILIN, ISOFORM A"/>
    <property type="match status" value="1"/>
</dbReference>
<name>A0AAW2HCL5_9NEOP</name>
<dbReference type="GO" id="GO:0061669">
    <property type="term" value="P:spontaneous neurotransmitter secretion"/>
    <property type="evidence" value="ECO:0007669"/>
    <property type="project" value="TreeGrafter"/>
</dbReference>
<dbReference type="InterPro" id="IPR010911">
    <property type="entry name" value="Rab_BD"/>
</dbReference>
<dbReference type="Pfam" id="PF00168">
    <property type="entry name" value="C2"/>
    <property type="match status" value="1"/>
</dbReference>
<dbReference type="SUPFAM" id="SSF49562">
    <property type="entry name" value="C2 domain (Calcium/lipid-binding domain, CaLB)"/>
    <property type="match status" value="1"/>
</dbReference>
<dbReference type="Pfam" id="PF02318">
    <property type="entry name" value="FYVE_2"/>
    <property type="match status" value="1"/>
</dbReference>
<feature type="region of interest" description="Disordered" evidence="5">
    <location>
        <begin position="434"/>
        <end position="456"/>
    </location>
</feature>
<organism evidence="9">
    <name type="scientific">Menopon gallinae</name>
    <name type="common">poultry shaft louse</name>
    <dbReference type="NCBI Taxonomy" id="328185"/>
    <lineage>
        <taxon>Eukaryota</taxon>
        <taxon>Metazoa</taxon>
        <taxon>Ecdysozoa</taxon>
        <taxon>Arthropoda</taxon>
        <taxon>Hexapoda</taxon>
        <taxon>Insecta</taxon>
        <taxon>Pterygota</taxon>
        <taxon>Neoptera</taxon>
        <taxon>Paraneoptera</taxon>
        <taxon>Psocodea</taxon>
        <taxon>Troctomorpha</taxon>
        <taxon>Phthiraptera</taxon>
        <taxon>Amblycera</taxon>
        <taxon>Menoponidae</taxon>
        <taxon>Menopon</taxon>
    </lineage>
</organism>